<organism evidence="1 2">
    <name type="scientific">Fusobacterium periodonticum D10</name>
    <dbReference type="NCBI Taxonomy" id="620833"/>
    <lineage>
        <taxon>Bacteria</taxon>
        <taxon>Fusobacteriati</taxon>
        <taxon>Fusobacteriota</taxon>
        <taxon>Fusobacteriia</taxon>
        <taxon>Fusobacteriales</taxon>
        <taxon>Fusobacteriaceae</taxon>
        <taxon>Fusobacterium</taxon>
    </lineage>
</organism>
<evidence type="ECO:0000313" key="1">
    <source>
        <dbReference type="EMBL" id="EKA92288.1"/>
    </source>
</evidence>
<evidence type="ECO:0000313" key="2">
    <source>
        <dbReference type="Proteomes" id="UP000005809"/>
    </source>
</evidence>
<dbReference type="Proteomes" id="UP000005809">
    <property type="component" value="Unassembled WGS sequence"/>
</dbReference>
<proteinExistence type="predicted"/>
<reference evidence="1 2" key="1">
    <citation type="submission" date="2012-05" db="EMBL/GenBank/DDBJ databases">
        <title>The Genome Sequence of Fusobacterium periodontium Oral Taxon 201 Strain D10.</title>
        <authorList>
            <consortium name="The Broad Institute Genome Sequencing Platform"/>
            <consortium name="The Broad Institute Genome Sequencing Center for Infectious Disease"/>
            <person name="Earl A."/>
            <person name="Ward D."/>
            <person name="Feldgarden M."/>
            <person name="Gevers D."/>
            <person name="Strauss J."/>
            <person name="Sibley C."/>
            <person name="White A."/>
            <person name="Ambrose C.E."/>
            <person name="Allen-Vercoe E."/>
            <person name="Walker B."/>
            <person name="Young S.K."/>
            <person name="Zeng Q."/>
            <person name="Gargeya S."/>
            <person name="Fitzgerald M."/>
            <person name="Haas B."/>
            <person name="Abouelleil A."/>
            <person name="Alvarado L."/>
            <person name="Arachchi H.M."/>
            <person name="Berlin A.M."/>
            <person name="Chapman S.B."/>
            <person name="Goldberg J."/>
            <person name="Griggs A."/>
            <person name="Gujja S."/>
            <person name="Hansen M."/>
            <person name="Howarth C."/>
            <person name="Imamovic A."/>
            <person name="Larimer J."/>
            <person name="McCowan C."/>
            <person name="Montmayeur A."/>
            <person name="Murphy C."/>
            <person name="Neiman D."/>
            <person name="Pearson M."/>
            <person name="Priest M."/>
            <person name="Roberts A."/>
            <person name="Saif S."/>
            <person name="Shea T."/>
            <person name="Sisk P."/>
            <person name="Sykes S."/>
            <person name="Wortman J."/>
            <person name="Nusbaum C."/>
            <person name="Birren B."/>
        </authorList>
    </citation>
    <scope>NUCLEOTIDE SEQUENCE [LARGE SCALE GENOMIC DNA]</scope>
    <source>
        <strain evidence="1 2">D10</strain>
    </source>
</reference>
<gene>
    <name evidence="1" type="ORF">FPOG_02494</name>
</gene>
<protein>
    <submittedName>
        <fullName evidence="1">Uncharacterized protein</fullName>
    </submittedName>
</protein>
<accession>K1H9W8</accession>
<feature type="non-terminal residue" evidence="1">
    <location>
        <position position="37"/>
    </location>
</feature>
<name>K1H9W8_9FUSO</name>
<dbReference type="HOGENOM" id="CLU_3369930_0_0_0"/>
<sequence length="37" mass="4069">MRGNLRRLIAIFMLFLHIGSLANGIVPDSATSKDLKV</sequence>
<dbReference type="EMBL" id="ACIF01000415">
    <property type="protein sequence ID" value="EKA92288.1"/>
    <property type="molecule type" value="Genomic_DNA"/>
</dbReference>
<dbReference type="AlphaFoldDB" id="K1H9W8"/>
<comment type="caution">
    <text evidence="1">The sequence shown here is derived from an EMBL/GenBank/DDBJ whole genome shotgun (WGS) entry which is preliminary data.</text>
</comment>